<dbReference type="InterPro" id="IPR011004">
    <property type="entry name" value="Trimer_LpxA-like_sf"/>
</dbReference>
<dbReference type="PANTHER" id="PTHR43300">
    <property type="entry name" value="ACETYLTRANSFERASE"/>
    <property type="match status" value="1"/>
</dbReference>
<protein>
    <submittedName>
        <fullName evidence="1">CatB-related O-acetyltransferase</fullName>
    </submittedName>
</protein>
<dbReference type="Gene3D" id="2.160.10.10">
    <property type="entry name" value="Hexapeptide repeat proteins"/>
    <property type="match status" value="1"/>
</dbReference>
<dbReference type="PANTHER" id="PTHR43300:SF11">
    <property type="entry name" value="ACETYLTRANSFERASE RV3034C-RELATED"/>
    <property type="match status" value="1"/>
</dbReference>
<gene>
    <name evidence="1" type="ORF">NOF53_17640</name>
</gene>
<reference evidence="1 2" key="1">
    <citation type="submission" date="2022-07" db="EMBL/GenBank/DDBJ databases">
        <title>Degradation activity of malathion, p-nitrophenol and potential low-temperature adaptation strategy of Rhodococcus sp. FXJ9.536.</title>
        <authorList>
            <person name="Huang J."/>
            <person name="Huang Y."/>
        </authorList>
    </citation>
    <scope>NUCLEOTIDE SEQUENCE [LARGE SCALE GENOMIC DNA]</scope>
    <source>
        <strain evidence="1 2">FXJ9.536</strain>
    </source>
</reference>
<organism evidence="1 2">
    <name type="scientific">Rhodococcus tibetensis</name>
    <dbReference type="NCBI Taxonomy" id="2965064"/>
    <lineage>
        <taxon>Bacteria</taxon>
        <taxon>Bacillati</taxon>
        <taxon>Actinomycetota</taxon>
        <taxon>Actinomycetes</taxon>
        <taxon>Mycobacteriales</taxon>
        <taxon>Nocardiaceae</taxon>
        <taxon>Rhodococcus</taxon>
    </lineage>
</organism>
<dbReference type="InterPro" id="IPR050179">
    <property type="entry name" value="Trans_hexapeptide_repeat"/>
</dbReference>
<evidence type="ECO:0000313" key="1">
    <source>
        <dbReference type="EMBL" id="MCQ4120964.1"/>
    </source>
</evidence>
<evidence type="ECO:0000313" key="2">
    <source>
        <dbReference type="Proteomes" id="UP001524501"/>
    </source>
</evidence>
<accession>A0ABT1QF99</accession>
<dbReference type="RefSeq" id="WP_255971028.1">
    <property type="nucleotide sequence ID" value="NZ_JANFQF010000014.1"/>
</dbReference>
<sequence length="172" mass="18753">MKSPTLREVLSRHHGLEVGHHSYGSLLDPASCDRGTTIGNYVSIGPGVRRFGANHPFEKLGLHPYLYNPTLGMVDASSDVDRTSLVIGHDVWIGANTVILAPVTCIGNGAVIGAGSIVTKEVPDFAVVAGNPARIVKYRFDEDTQNFVAKAKPWNMRPDEYVSWVYSNSHHE</sequence>
<dbReference type="SUPFAM" id="SSF51161">
    <property type="entry name" value="Trimeric LpxA-like enzymes"/>
    <property type="match status" value="1"/>
</dbReference>
<dbReference type="EMBL" id="JANFQF010000014">
    <property type="protein sequence ID" value="MCQ4120964.1"/>
    <property type="molecule type" value="Genomic_DNA"/>
</dbReference>
<proteinExistence type="predicted"/>
<keyword evidence="2" id="KW-1185">Reference proteome</keyword>
<comment type="caution">
    <text evidence="1">The sequence shown here is derived from an EMBL/GenBank/DDBJ whole genome shotgun (WGS) entry which is preliminary data.</text>
</comment>
<dbReference type="Proteomes" id="UP001524501">
    <property type="component" value="Unassembled WGS sequence"/>
</dbReference>
<name>A0ABT1QF99_9NOCA</name>
<dbReference type="CDD" id="cd03349">
    <property type="entry name" value="LbH_XAT"/>
    <property type="match status" value="1"/>
</dbReference>